<accession>A0AC61NR04</accession>
<gene>
    <name evidence="1" type="ORF">K4L44_15735</name>
</gene>
<evidence type="ECO:0000313" key="2">
    <source>
        <dbReference type="Proteomes" id="UP000826212"/>
    </source>
</evidence>
<evidence type="ECO:0000313" key="1">
    <source>
        <dbReference type="EMBL" id="QZE13959.1"/>
    </source>
</evidence>
<organism evidence="1 2">
    <name type="scientific">Halosquirtibacter laminarini</name>
    <dbReference type="NCBI Taxonomy" id="3374600"/>
    <lineage>
        <taxon>Bacteria</taxon>
        <taxon>Pseudomonadati</taxon>
        <taxon>Bacteroidota</taxon>
        <taxon>Bacteroidia</taxon>
        <taxon>Marinilabiliales</taxon>
        <taxon>Prolixibacteraceae</taxon>
        <taxon>Halosquirtibacter</taxon>
    </lineage>
</organism>
<dbReference type="Proteomes" id="UP000826212">
    <property type="component" value="Chromosome"/>
</dbReference>
<dbReference type="EMBL" id="CP081303">
    <property type="protein sequence ID" value="QZE13959.1"/>
    <property type="molecule type" value="Genomic_DNA"/>
</dbReference>
<protein>
    <submittedName>
        <fullName evidence="1">Uncharacterized protein</fullName>
    </submittedName>
</protein>
<sequence length="127" mass="13723">MNKLLTLIAILFITSFLSVSAAETDNTTDSLGKIVNIEFADASTLSTSSNQPMLFIKEGKLFISMVNTTGENVKISFTKDTNVLYKVNLGSKIAISQAFALSGVQKGDTLNVIVNSGSKSYKYDLQK</sequence>
<reference evidence="1" key="1">
    <citation type="submission" date="2021-08" db="EMBL/GenBank/DDBJ databases">
        <title>Novel anaerobic bacterium isolated from sea squirt in East Sea, Republic of Korea.</title>
        <authorList>
            <person name="Nguyen T.H."/>
            <person name="Li Z."/>
            <person name="Lee Y.-J."/>
            <person name="Ko J."/>
            <person name="Kim S.-G."/>
        </authorList>
    </citation>
    <scope>NUCLEOTIDE SEQUENCE</scope>
    <source>
        <strain evidence="1">KCTC 25031</strain>
    </source>
</reference>
<name>A0AC61NR04_9BACT</name>
<proteinExistence type="predicted"/>
<keyword evidence="2" id="KW-1185">Reference proteome</keyword>